<keyword evidence="1" id="KW-0472">Membrane</keyword>
<dbReference type="EMBL" id="JAVRFI010000006">
    <property type="protein sequence ID" value="MDT0449957.1"/>
    <property type="molecule type" value="Genomic_DNA"/>
</dbReference>
<proteinExistence type="predicted"/>
<dbReference type="Gene3D" id="1.10.10.1150">
    <property type="entry name" value="Coenzyme PQQ synthesis protein D (PqqD)"/>
    <property type="match status" value="1"/>
</dbReference>
<dbReference type="Pfam" id="PF13471">
    <property type="entry name" value="Transglut_core3"/>
    <property type="match status" value="1"/>
</dbReference>
<keyword evidence="1" id="KW-0812">Transmembrane</keyword>
<keyword evidence="1" id="KW-1133">Transmembrane helix</keyword>
<keyword evidence="4" id="KW-1185">Reference proteome</keyword>
<dbReference type="InterPro" id="IPR008792">
    <property type="entry name" value="PQQD"/>
</dbReference>
<evidence type="ECO:0000313" key="3">
    <source>
        <dbReference type="EMBL" id="MDT0449957.1"/>
    </source>
</evidence>
<dbReference type="Pfam" id="PF05402">
    <property type="entry name" value="PqqD"/>
    <property type="match status" value="1"/>
</dbReference>
<reference evidence="3" key="1">
    <citation type="submission" date="2024-05" db="EMBL/GenBank/DDBJ databases">
        <title>30 novel species of actinomycetes from the DSMZ collection.</title>
        <authorList>
            <person name="Nouioui I."/>
        </authorList>
    </citation>
    <scope>NUCLEOTIDE SEQUENCE</scope>
    <source>
        <strain evidence="3">DSM 40473</strain>
    </source>
</reference>
<name>A0ABU2SLT8_9ACTN</name>
<dbReference type="RefSeq" id="WP_311610545.1">
    <property type="nucleotide sequence ID" value="NZ_JAVRFI010000006.1"/>
</dbReference>
<protein>
    <submittedName>
        <fullName evidence="3">Lasso peptide biosynthesis B2 protein</fullName>
    </submittedName>
</protein>
<sequence length="234" mass="25046">MLTTPAGVHHASCCEGTAILDVRSGRWVMLDPDASRIWQTVLARGSTEGLAREIAAWCGADEAAVAPAVASTVEQLLARGLLTDAPRYEGPPVIEDAAQSPAVAASARVPFPFRMLAVVALAVALVILRLPLRARIWLLRATSRLPYATPKDLGLLHAAVLSVRPPWWRGRIACIETSLTVVVAAALAGRRTRWVLGARFLPHAAHAWTEVPGAAAGRDGQDTLDRPWMPVLTI</sequence>
<dbReference type="InterPro" id="IPR053521">
    <property type="entry name" value="McjB-like"/>
</dbReference>
<dbReference type="InterPro" id="IPR032708">
    <property type="entry name" value="McjB_C"/>
</dbReference>
<accession>A0ABU2SLT8</accession>
<gene>
    <name evidence="3" type="ORF">RM609_12880</name>
</gene>
<dbReference type="Proteomes" id="UP001180531">
    <property type="component" value="Unassembled WGS sequence"/>
</dbReference>
<evidence type="ECO:0000259" key="2">
    <source>
        <dbReference type="Pfam" id="PF13471"/>
    </source>
</evidence>
<organism evidence="3 4">
    <name type="scientific">Streptomyces hesseae</name>
    <dbReference type="NCBI Taxonomy" id="3075519"/>
    <lineage>
        <taxon>Bacteria</taxon>
        <taxon>Bacillati</taxon>
        <taxon>Actinomycetota</taxon>
        <taxon>Actinomycetes</taxon>
        <taxon>Kitasatosporales</taxon>
        <taxon>Streptomycetaceae</taxon>
        <taxon>Streptomyces</taxon>
    </lineage>
</organism>
<evidence type="ECO:0000256" key="1">
    <source>
        <dbReference type="SAM" id="Phobius"/>
    </source>
</evidence>
<evidence type="ECO:0000313" key="4">
    <source>
        <dbReference type="Proteomes" id="UP001180531"/>
    </source>
</evidence>
<dbReference type="NCBIfam" id="NF033537">
    <property type="entry name" value="lasso_biosyn_B2"/>
    <property type="match status" value="1"/>
</dbReference>
<feature type="domain" description="Microcin J25-processing protein McjB C-terminal" evidence="2">
    <location>
        <begin position="118"/>
        <end position="221"/>
    </location>
</feature>
<comment type="caution">
    <text evidence="3">The sequence shown here is derived from an EMBL/GenBank/DDBJ whole genome shotgun (WGS) entry which is preliminary data.</text>
</comment>
<feature type="transmembrane region" description="Helical" evidence="1">
    <location>
        <begin position="111"/>
        <end position="130"/>
    </location>
</feature>
<dbReference type="InterPro" id="IPR041881">
    <property type="entry name" value="PqqD_sf"/>
</dbReference>